<proteinExistence type="predicted"/>
<dbReference type="OMA" id="CYNGTCA"/>
<dbReference type="SMART" id="SM00179">
    <property type="entry name" value="EGF_CA"/>
    <property type="match status" value="1"/>
</dbReference>
<evidence type="ECO:0000313" key="11">
    <source>
        <dbReference type="RefSeq" id="XP_055901712.1"/>
    </source>
</evidence>
<reference evidence="11 12" key="1">
    <citation type="submission" date="2025-04" db="UniProtKB">
        <authorList>
            <consortium name="RefSeq"/>
        </authorList>
    </citation>
    <scope>IDENTIFICATION</scope>
</reference>
<organism evidence="10 11">
    <name type="scientific">Biomphalaria glabrata</name>
    <name type="common">Bloodfluke planorb</name>
    <name type="synonym">Freshwater snail</name>
    <dbReference type="NCBI Taxonomy" id="6526"/>
    <lineage>
        <taxon>Eukaryota</taxon>
        <taxon>Metazoa</taxon>
        <taxon>Spiralia</taxon>
        <taxon>Lophotrochozoa</taxon>
        <taxon>Mollusca</taxon>
        <taxon>Gastropoda</taxon>
        <taxon>Heterobranchia</taxon>
        <taxon>Euthyneura</taxon>
        <taxon>Panpulmonata</taxon>
        <taxon>Hygrophila</taxon>
        <taxon>Lymnaeoidea</taxon>
        <taxon>Planorbidae</taxon>
        <taxon>Biomphalaria</taxon>
    </lineage>
</organism>
<dbReference type="OrthoDB" id="6102430at2759"/>
<keyword evidence="10" id="KW-1185">Reference proteome</keyword>
<dbReference type="Pfam" id="PF07645">
    <property type="entry name" value="EGF_CA"/>
    <property type="match status" value="1"/>
</dbReference>
<accession>A0A9W3BQF1</accession>
<dbReference type="GO" id="GO:0005509">
    <property type="term" value="F:calcium ion binding"/>
    <property type="evidence" value="ECO:0007669"/>
    <property type="project" value="InterPro"/>
</dbReference>
<dbReference type="PROSITE" id="PS00010">
    <property type="entry name" value="ASX_HYDROXYL"/>
    <property type="match status" value="1"/>
</dbReference>
<sequence length="1778" mass="196908">MAFAGLVTTCLVMLLPFWPLATSQGLSKVCSNNENCSTVDRNSICLNGACSCKTGYMIKKLNCSERLVNDTCVDTADCSSVIPNSECLNQRCTCLTGYSTRSSKRKNCYKNELEQTCRDDSECSGIEHAECVESGGRKKCMCTREYAPRDGKCEAIRLGDFCTLDAQCSQFLNGTVCRASRCSCRDGHVNETINECRPRRIGDTCRNRGECSQTIKEGTCLGGVCRCNKGYRNVSENECAQNLIGDACSKPEDCQTILGSKKCINKICTCDTSSLPSANGTECKTKVLGDPCERDNECNSTFSACLNKTCSCISTHKFKDLTHCLPKTLNDSCTSDKECQFNGSRNVCGTDKVCQCQEGFILRNATWTCTKALMHELNCTNDAFCKRFFNNTVCEPECSNVKPCQPRTCQCAERYFRNAIGECEHNGLNCRHDQECLFIKGSTCVNFTCTCDAAHTLSSDNTSCVLKKVGEIPCNSDLNCAYLNSVCNASVCACKVGYYPSSNYDECLPKKLSDPCDSNDDCLVNNEYSYCPDISNSTCQCLPGYSTERSVVSNKDICVKRVLGQHTCEVEEDCLAAIANSTCDSPCSGATSPTYLTLTPPSSDTDLCSRTCLCQRGFSQNGTQCRPITLHTRCTDSSDCLVHVSSSRCGPGICVCQPGYKARNPILCQKYALGDQCRTNEDCHMAVSDSECIDSLNNSKNVCTCKQTHLPDISNTVCNVKLIGGLSCVTHQNCIPNSFCNDSLCTCNVGYFPNSNFDECLPKKLSDPCDTSDDCLVNNEYSYCPDSSTRTCQCLPGYSTELSAERKKQICVQRVLGNHTCQVQEDCLAAISNSRCGSCSDAPNGSDCERRMCRSTVAPQVTTSAITTLIDGHCSDRTCLCQYGFVVVSNGTEKWCRPMKLNDQCHQDNECRVHVPGSQCRRNYCQCQGGHRALNSTFCQKFAIGDQCLLPENCREAVNNSDCLTNDTTNQKSCTCLSGYHGIKGSRECKRRQIGDTTCRLDADCSDSVNNSVCKNNTCVCLAGHRPDHTLFECLKMKLGSFCNRAIDCSAAVGNSTCNGNFCACMPGFRQVGEEICLQRRIEADCRNTEDCSAAVDNSDCVRGECRCLPGYYDDGDNTLCTRRQIHSFCLSSIDCREAVVNSDCINETCACNIGYYSLDNRTCLARKLFHSCLSNEDCWTVGNSQCESNKCSCSTEYEALSDNQTCVKVPTSIGSICYNIEQCRRIDASSTCQPGDGNESKCVCPELSSFNKKTCIAFPRKLGDACDEDSSCTKQMMNTKCHTANYTCQCLNGHIPFINNTGCHKAPSKLGDYCLTERDCLRFVGMSTCDVSNNTCVCKYGYYQRTPTYCLERKRLPVYKAVELAPPIGCNKDKCEAWNNSLCERVNNVSVCRCDFRHARRLDELTCIPVQTYVITLHIVKEAGKYDYIPLMYNETRTSELAQRVTLGGIQHIFINSVFSDRYVSSDAVNITNAGKDDSDTANGIRVSILLHLTAYYLNATRVKDISEVLLQSITRSDGKLGESLLEVHLPSNSILVADLDECAIQERNDCSPNANCLNTLGSFICVCKPKYDDESANKSLRRGRICVASKIGDDGQHSEVCSSDKCETNWEYVALALVIFLLFVFTFITYEIIQRKQDFSARKLYEKFGTTKIRKLRQASMRRLQASKRKKQEEKKLKKESNKKRKEEMKASKTEEKKVKKESKKKKKSGKKIEEQTEAKDPTEDQTVEIVYPPSLPFAEDEIVDIEDYNLPGSVNTSSEDRPCKKFVSQIEESPV</sequence>
<dbReference type="PROSITE" id="PS01187">
    <property type="entry name" value="EGF_CA"/>
    <property type="match status" value="1"/>
</dbReference>
<feature type="compositionally biased region" description="Basic residues" evidence="6">
    <location>
        <begin position="1702"/>
        <end position="1712"/>
    </location>
</feature>
<dbReference type="RefSeq" id="XP_055901712.1">
    <property type="nucleotide sequence ID" value="XM_056045737.1"/>
</dbReference>
<dbReference type="InterPro" id="IPR000742">
    <property type="entry name" value="EGF"/>
</dbReference>
<feature type="compositionally biased region" description="Basic and acidic residues" evidence="6">
    <location>
        <begin position="1673"/>
        <end position="1701"/>
    </location>
</feature>
<protein>
    <submittedName>
        <fullName evidence="11 12">Transmembrane cell adhesion receptor mua-3-like</fullName>
    </submittedName>
</protein>
<keyword evidence="4" id="KW-1015">Disulfide bond</keyword>
<evidence type="ECO:0000256" key="6">
    <source>
        <dbReference type="SAM" id="MobiDB-lite"/>
    </source>
</evidence>
<dbReference type="CDD" id="cd00054">
    <property type="entry name" value="EGF_CA"/>
    <property type="match status" value="1"/>
</dbReference>
<name>A0A9W3BQF1_BIOGL</name>
<dbReference type="PROSITE" id="PS01186">
    <property type="entry name" value="EGF_2"/>
    <property type="match status" value="1"/>
</dbReference>
<keyword evidence="7" id="KW-1133">Transmembrane helix</keyword>
<keyword evidence="3" id="KW-0677">Repeat</keyword>
<dbReference type="GeneID" id="106054903"/>
<evidence type="ECO:0000256" key="7">
    <source>
        <dbReference type="SAM" id="Phobius"/>
    </source>
</evidence>
<keyword evidence="1 5" id="KW-0245">EGF-like domain</keyword>
<feature type="transmembrane region" description="Helical" evidence="7">
    <location>
        <begin position="1614"/>
        <end position="1635"/>
    </location>
</feature>
<dbReference type="SMART" id="SM00181">
    <property type="entry name" value="EGF"/>
    <property type="match status" value="16"/>
</dbReference>
<dbReference type="PROSITE" id="PS50026">
    <property type="entry name" value="EGF_3"/>
    <property type="match status" value="1"/>
</dbReference>
<dbReference type="PANTHER" id="PTHR39069">
    <property type="entry name" value="ECDYSONE-INDUCIBLE GENE E1, ISOFORM A"/>
    <property type="match status" value="1"/>
</dbReference>
<dbReference type="Gene3D" id="2.10.25.10">
    <property type="entry name" value="Laminin"/>
    <property type="match status" value="1"/>
</dbReference>
<dbReference type="RefSeq" id="XP_055901713.1">
    <property type="nucleotide sequence ID" value="XM_056045738.1"/>
</dbReference>
<evidence type="ECO:0000313" key="12">
    <source>
        <dbReference type="RefSeq" id="XP_055901713.1"/>
    </source>
</evidence>
<feature type="region of interest" description="Disordered" evidence="6">
    <location>
        <begin position="1663"/>
        <end position="1736"/>
    </location>
</feature>
<dbReference type="FunFam" id="2.10.25.10:FF:000038">
    <property type="entry name" value="Fibrillin 2"/>
    <property type="match status" value="1"/>
</dbReference>
<keyword evidence="2 8" id="KW-0732">Signal</keyword>
<comment type="caution">
    <text evidence="5">Lacks conserved residue(s) required for the propagation of feature annotation.</text>
</comment>
<evidence type="ECO:0000313" key="10">
    <source>
        <dbReference type="Proteomes" id="UP001165740"/>
    </source>
</evidence>
<evidence type="ECO:0000256" key="1">
    <source>
        <dbReference type="ARBA" id="ARBA00022536"/>
    </source>
</evidence>
<evidence type="ECO:0000256" key="4">
    <source>
        <dbReference type="ARBA" id="ARBA00023157"/>
    </source>
</evidence>
<evidence type="ECO:0000256" key="5">
    <source>
        <dbReference type="PROSITE-ProRule" id="PRU00076"/>
    </source>
</evidence>
<dbReference type="InterPro" id="IPR018097">
    <property type="entry name" value="EGF_Ca-bd_CS"/>
</dbReference>
<evidence type="ECO:0000256" key="3">
    <source>
        <dbReference type="ARBA" id="ARBA00022737"/>
    </source>
</evidence>
<feature type="region of interest" description="Disordered" evidence="6">
    <location>
        <begin position="1752"/>
        <end position="1778"/>
    </location>
</feature>
<dbReference type="InterPro" id="IPR049883">
    <property type="entry name" value="NOTCH1_EGF-like"/>
</dbReference>
<feature type="signal peptide" evidence="8">
    <location>
        <begin position="1"/>
        <end position="23"/>
    </location>
</feature>
<evidence type="ECO:0000259" key="9">
    <source>
        <dbReference type="PROSITE" id="PS50026"/>
    </source>
</evidence>
<keyword evidence="7" id="KW-0472">Membrane</keyword>
<feature type="compositionally biased region" description="Basic and acidic residues" evidence="6">
    <location>
        <begin position="1713"/>
        <end position="1725"/>
    </location>
</feature>
<dbReference type="InterPro" id="IPR001881">
    <property type="entry name" value="EGF-like_Ca-bd_dom"/>
</dbReference>
<dbReference type="PANTHER" id="PTHR39069:SF8">
    <property type="entry name" value="FI17111P1"/>
    <property type="match status" value="1"/>
</dbReference>
<gene>
    <name evidence="11 12" type="primary">LOC106054903</name>
</gene>
<dbReference type="Proteomes" id="UP001165740">
    <property type="component" value="Chromosome 11"/>
</dbReference>
<dbReference type="SUPFAM" id="SSF57196">
    <property type="entry name" value="EGF/Laminin"/>
    <property type="match status" value="1"/>
</dbReference>
<dbReference type="InterPro" id="IPR000152">
    <property type="entry name" value="EGF-type_Asp/Asn_hydroxyl_site"/>
</dbReference>
<keyword evidence="7" id="KW-0812">Transmembrane</keyword>
<evidence type="ECO:0000256" key="2">
    <source>
        <dbReference type="ARBA" id="ARBA00022729"/>
    </source>
</evidence>
<evidence type="ECO:0000256" key="8">
    <source>
        <dbReference type="SAM" id="SignalP"/>
    </source>
</evidence>
<feature type="chain" id="PRO_5044703101" evidence="8">
    <location>
        <begin position="24"/>
        <end position="1778"/>
    </location>
</feature>
<feature type="domain" description="EGF-like" evidence="9">
    <location>
        <begin position="1540"/>
        <end position="1579"/>
    </location>
</feature>